<dbReference type="RefSeq" id="WP_062130245.1">
    <property type="nucleotide sequence ID" value="NZ_LRBG01000031.1"/>
</dbReference>
<gene>
    <name evidence="5" type="ORF">CI15_20350</name>
</gene>
<accession>A0A149PKD2</accession>
<protein>
    <recommendedName>
        <fullName evidence="4">Glycosyl transferase family 25 domain-containing protein</fullName>
    </recommendedName>
</protein>
<feature type="domain" description="Glycosyl transferase family 25" evidence="4">
    <location>
        <begin position="6"/>
        <end position="194"/>
    </location>
</feature>
<dbReference type="GO" id="GO:0009103">
    <property type="term" value="P:lipopolysaccharide biosynthetic process"/>
    <property type="evidence" value="ECO:0007669"/>
    <property type="project" value="UniProtKB-KW"/>
</dbReference>
<reference evidence="5 6" key="1">
    <citation type="journal article" date="2015" name="Int. J. Syst. Evol. Microbiol.">
        <title>Burkholderia monticola sp. nov., isolated from mountain soil.</title>
        <authorList>
            <person name="Baek I."/>
            <person name="Seo B."/>
            <person name="Lee I."/>
            <person name="Yi H."/>
            <person name="Chun J."/>
        </authorList>
    </citation>
    <scope>NUCLEOTIDE SEQUENCE [LARGE SCALE GENOMIC DNA]</scope>
    <source>
        <strain evidence="5 6">JC2948</strain>
    </source>
</reference>
<dbReference type="OrthoDB" id="119742at2"/>
<evidence type="ECO:0000313" key="6">
    <source>
        <dbReference type="Proteomes" id="UP000075613"/>
    </source>
</evidence>
<evidence type="ECO:0000256" key="1">
    <source>
        <dbReference type="ARBA" id="ARBA00005068"/>
    </source>
</evidence>
<dbReference type="Proteomes" id="UP000075613">
    <property type="component" value="Unassembled WGS sequence"/>
</dbReference>
<dbReference type="InterPro" id="IPR002654">
    <property type="entry name" value="Glyco_trans_25"/>
</dbReference>
<comment type="pathway">
    <text evidence="2">Glycan metabolism; lacto-N-neotetraose biosynthesis.</text>
</comment>
<dbReference type="UniPathway" id="UPA00820"/>
<dbReference type="UniPathway" id="UPA00501"/>
<comment type="pathway">
    <text evidence="1">Bacterial outer membrane biogenesis; lipooligosaccharide biosynthesis.</text>
</comment>
<proteinExistence type="predicted"/>
<keyword evidence="3" id="KW-0448">Lipopolysaccharide biosynthesis</keyword>
<evidence type="ECO:0000256" key="2">
    <source>
        <dbReference type="ARBA" id="ARBA00005222"/>
    </source>
</evidence>
<evidence type="ECO:0000259" key="4">
    <source>
        <dbReference type="Pfam" id="PF01755"/>
    </source>
</evidence>
<evidence type="ECO:0000256" key="3">
    <source>
        <dbReference type="ARBA" id="ARBA00022985"/>
    </source>
</evidence>
<dbReference type="AlphaFoldDB" id="A0A149PKD2"/>
<organism evidence="5 6">
    <name type="scientific">Paraburkholderia monticola</name>
    <dbReference type="NCBI Taxonomy" id="1399968"/>
    <lineage>
        <taxon>Bacteria</taxon>
        <taxon>Pseudomonadati</taxon>
        <taxon>Pseudomonadota</taxon>
        <taxon>Betaproteobacteria</taxon>
        <taxon>Burkholderiales</taxon>
        <taxon>Burkholderiaceae</taxon>
        <taxon>Paraburkholderia</taxon>
    </lineage>
</organism>
<evidence type="ECO:0000313" key="5">
    <source>
        <dbReference type="EMBL" id="KXU85515.1"/>
    </source>
</evidence>
<keyword evidence="6" id="KW-1185">Reference proteome</keyword>
<dbReference type="Pfam" id="PF01755">
    <property type="entry name" value="Glyco_transf_25"/>
    <property type="match status" value="1"/>
</dbReference>
<dbReference type="EMBL" id="LRBG01000031">
    <property type="protein sequence ID" value="KXU85515.1"/>
    <property type="molecule type" value="Genomic_DNA"/>
</dbReference>
<comment type="caution">
    <text evidence="5">The sequence shown here is derived from an EMBL/GenBank/DDBJ whole genome shotgun (WGS) entry which is preliminary data.</text>
</comment>
<name>A0A149PKD2_9BURK</name>
<sequence>MRIDGYYINLDRSIDRRQLFDLQLDQLGLTSWIQRFTAVDGKAVGPSEEQLKNNVWACRKSHELIIRHADPDSATIIFEDDVEIFRDFSSTITKENLQGLVEQAPTTDIVFLDCAMYWLKAPLLLASAERHLKRRIDSLDGDDDDRHFSGVDIIDAKGTYAYCSAAYVVTPHGKSTLLRLIDSVREEEFVAIDTLYRRWIETGDLTCSLFVPFLATPRFNIQSTITTNEDVSQTVDLDEHLRINVLRRLLFAGKVALDLQALESSKIERPSSLAYRLGMQVYETFREKF</sequence>